<evidence type="ECO:0000256" key="6">
    <source>
        <dbReference type="ARBA" id="ARBA00022777"/>
    </source>
</evidence>
<protein>
    <recommendedName>
        <fullName evidence="3 9">4-diphosphocytidyl-2-C-methyl-D-erythritol kinase</fullName>
        <shortName evidence="9">CMK</shortName>
        <ecNumber evidence="2 9">2.7.1.148</ecNumber>
    </recommendedName>
    <alternativeName>
        <fullName evidence="8 9">4-(cytidine-5'-diphospho)-2-C-methyl-D-erythritol kinase</fullName>
    </alternativeName>
</protein>
<evidence type="ECO:0000256" key="8">
    <source>
        <dbReference type="ARBA" id="ARBA00032554"/>
    </source>
</evidence>
<name>A0A7Z0CPM4_9ACTN</name>
<comment type="function">
    <text evidence="9">Catalyzes the phosphorylation of the position 2 hydroxy group of 4-diphosphocytidyl-2C-methyl-D-erythritol.</text>
</comment>
<comment type="catalytic activity">
    <reaction evidence="9">
        <text>4-CDP-2-C-methyl-D-erythritol + ATP = 4-CDP-2-C-methyl-D-erythritol 2-phosphate + ADP + H(+)</text>
        <dbReference type="Rhea" id="RHEA:18437"/>
        <dbReference type="ChEBI" id="CHEBI:15378"/>
        <dbReference type="ChEBI" id="CHEBI:30616"/>
        <dbReference type="ChEBI" id="CHEBI:57823"/>
        <dbReference type="ChEBI" id="CHEBI:57919"/>
        <dbReference type="ChEBI" id="CHEBI:456216"/>
        <dbReference type="EC" id="2.7.1.148"/>
    </reaction>
</comment>
<evidence type="ECO:0000256" key="1">
    <source>
        <dbReference type="ARBA" id="ARBA00009684"/>
    </source>
</evidence>
<dbReference type="EMBL" id="JACBZM010000001">
    <property type="protein sequence ID" value="NYI45947.1"/>
    <property type="molecule type" value="Genomic_DNA"/>
</dbReference>
<dbReference type="InterPro" id="IPR014721">
    <property type="entry name" value="Ribsml_uS5_D2-typ_fold_subgr"/>
</dbReference>
<dbReference type="PIRSF" id="PIRSF010376">
    <property type="entry name" value="IspE"/>
    <property type="match status" value="1"/>
</dbReference>
<evidence type="ECO:0000313" key="12">
    <source>
        <dbReference type="EMBL" id="NYI45947.1"/>
    </source>
</evidence>
<feature type="domain" description="GHMP kinase N-terminal" evidence="10">
    <location>
        <begin position="71"/>
        <end position="149"/>
    </location>
</feature>
<dbReference type="PANTHER" id="PTHR43527:SF2">
    <property type="entry name" value="4-DIPHOSPHOCYTIDYL-2-C-METHYL-D-ERYTHRITOL KINASE, CHLOROPLASTIC"/>
    <property type="match status" value="1"/>
</dbReference>
<feature type="binding site" evidence="9">
    <location>
        <begin position="99"/>
        <end position="109"/>
    </location>
    <ligand>
        <name>ATP</name>
        <dbReference type="ChEBI" id="CHEBI:30616"/>
    </ligand>
</feature>
<sequence length="301" mass="31408">MVEPTHRVTVRAPAKINLHLGVGGPRADGFHPLATIYQAVGLYDDVTVADAPDWSVGLTAPIDGVPLDDDNIAIRAGRALVAHHGLDLAARITIAKGIPVMGGMAGGSADAAATLLALDRLWDLQTSDEDLLRIAGELGSDVPFALLGGTALGTGRGEVVTPIPDRSSVWWVVVLSDEGLSTPAVYRHFDVLAPDAVADPPVPQALVDALAEGYTDEVGALLHNDLWPAARDLRPDLVDVEAQLRILGPDGVLLSGSGPTLLMLYEDVEEARSAVADLTERGFRCTIAPGPVAGAHVVTYA</sequence>
<dbReference type="InterPro" id="IPR006204">
    <property type="entry name" value="GHMP_kinase_N_dom"/>
</dbReference>
<keyword evidence="7 9" id="KW-0067">ATP-binding</keyword>
<reference evidence="12 13" key="1">
    <citation type="submission" date="2020-07" db="EMBL/GenBank/DDBJ databases">
        <title>Sequencing the genomes of 1000 actinobacteria strains.</title>
        <authorList>
            <person name="Klenk H.-P."/>
        </authorList>
    </citation>
    <scope>NUCLEOTIDE SEQUENCE [LARGE SCALE GENOMIC DNA]</scope>
    <source>
        <strain evidence="12 13">DSM 15131</strain>
    </source>
</reference>
<feature type="active site" evidence="9">
    <location>
        <position position="141"/>
    </location>
</feature>
<dbReference type="SUPFAM" id="SSF55060">
    <property type="entry name" value="GHMP Kinase, C-terminal domain"/>
    <property type="match status" value="1"/>
</dbReference>
<dbReference type="Proteomes" id="UP000562045">
    <property type="component" value="Unassembled WGS sequence"/>
</dbReference>
<evidence type="ECO:0000259" key="10">
    <source>
        <dbReference type="Pfam" id="PF00288"/>
    </source>
</evidence>
<dbReference type="InterPro" id="IPR013750">
    <property type="entry name" value="GHMP_kinase_C_dom"/>
</dbReference>
<evidence type="ECO:0000256" key="5">
    <source>
        <dbReference type="ARBA" id="ARBA00022741"/>
    </source>
</evidence>
<proteinExistence type="inferred from homology"/>
<dbReference type="PANTHER" id="PTHR43527">
    <property type="entry name" value="4-DIPHOSPHOCYTIDYL-2-C-METHYL-D-ERYTHRITOL KINASE, CHLOROPLASTIC"/>
    <property type="match status" value="1"/>
</dbReference>
<evidence type="ECO:0000256" key="4">
    <source>
        <dbReference type="ARBA" id="ARBA00022679"/>
    </source>
</evidence>
<comment type="pathway">
    <text evidence="9">Isoprenoid biosynthesis; isopentenyl diphosphate biosynthesis via DXP pathway; isopentenyl diphosphate from 1-deoxy-D-xylulose 5-phosphate: step 3/6.</text>
</comment>
<dbReference type="GO" id="GO:0019288">
    <property type="term" value="P:isopentenyl diphosphate biosynthetic process, methylerythritol 4-phosphate pathway"/>
    <property type="evidence" value="ECO:0007669"/>
    <property type="project" value="UniProtKB-UniRule"/>
</dbReference>
<evidence type="ECO:0000313" key="13">
    <source>
        <dbReference type="Proteomes" id="UP000562045"/>
    </source>
</evidence>
<accession>A0A7Z0CPM4</accession>
<dbReference type="GO" id="GO:0005524">
    <property type="term" value="F:ATP binding"/>
    <property type="evidence" value="ECO:0007669"/>
    <property type="project" value="UniProtKB-UniRule"/>
</dbReference>
<evidence type="ECO:0000256" key="9">
    <source>
        <dbReference type="HAMAP-Rule" id="MF_00061"/>
    </source>
</evidence>
<comment type="similarity">
    <text evidence="1 9">Belongs to the GHMP kinase family. IspE subfamily.</text>
</comment>
<dbReference type="GO" id="GO:0050515">
    <property type="term" value="F:4-(cytidine 5'-diphospho)-2-C-methyl-D-erythritol kinase activity"/>
    <property type="evidence" value="ECO:0007669"/>
    <property type="project" value="UniProtKB-UniRule"/>
</dbReference>
<dbReference type="Gene3D" id="3.30.70.890">
    <property type="entry name" value="GHMP kinase, C-terminal domain"/>
    <property type="match status" value="1"/>
</dbReference>
<dbReference type="NCBIfam" id="NF002870">
    <property type="entry name" value="PRK03188.1"/>
    <property type="match status" value="1"/>
</dbReference>
<dbReference type="UniPathway" id="UPA00056">
    <property type="reaction ID" value="UER00094"/>
</dbReference>
<dbReference type="InterPro" id="IPR004424">
    <property type="entry name" value="IspE"/>
</dbReference>
<feature type="domain" description="GHMP kinase C-terminal" evidence="11">
    <location>
        <begin position="207"/>
        <end position="280"/>
    </location>
</feature>
<keyword evidence="5 9" id="KW-0547">Nucleotide-binding</keyword>
<evidence type="ECO:0000256" key="3">
    <source>
        <dbReference type="ARBA" id="ARBA00017473"/>
    </source>
</evidence>
<dbReference type="HAMAP" id="MF_00061">
    <property type="entry name" value="IspE"/>
    <property type="match status" value="1"/>
</dbReference>
<dbReference type="SUPFAM" id="SSF54211">
    <property type="entry name" value="Ribosomal protein S5 domain 2-like"/>
    <property type="match status" value="1"/>
</dbReference>
<organism evidence="12 13">
    <name type="scientific">Nocardioides aromaticivorans</name>
    <dbReference type="NCBI Taxonomy" id="200618"/>
    <lineage>
        <taxon>Bacteria</taxon>
        <taxon>Bacillati</taxon>
        <taxon>Actinomycetota</taxon>
        <taxon>Actinomycetes</taxon>
        <taxon>Propionibacteriales</taxon>
        <taxon>Nocardioidaceae</taxon>
        <taxon>Nocardioides</taxon>
    </lineage>
</organism>
<dbReference type="GO" id="GO:0016114">
    <property type="term" value="P:terpenoid biosynthetic process"/>
    <property type="evidence" value="ECO:0007669"/>
    <property type="project" value="UniProtKB-UniRule"/>
</dbReference>
<comment type="caution">
    <text evidence="12">The sequence shown here is derived from an EMBL/GenBank/DDBJ whole genome shotgun (WGS) entry which is preliminary data.</text>
</comment>
<dbReference type="EC" id="2.7.1.148" evidence="2 9"/>
<evidence type="ECO:0000256" key="2">
    <source>
        <dbReference type="ARBA" id="ARBA00012052"/>
    </source>
</evidence>
<dbReference type="RefSeq" id="WP_179649686.1">
    <property type="nucleotide sequence ID" value="NZ_JACBZM010000001.1"/>
</dbReference>
<gene>
    <name evidence="9" type="primary">ispE</name>
    <name evidence="12" type="ORF">BJ993_003027</name>
</gene>
<keyword evidence="9" id="KW-0414">Isoprene biosynthesis</keyword>
<keyword evidence="4 9" id="KW-0808">Transferase</keyword>
<dbReference type="Gene3D" id="3.30.230.10">
    <property type="match status" value="1"/>
</dbReference>
<dbReference type="NCBIfam" id="TIGR00154">
    <property type="entry name" value="ispE"/>
    <property type="match status" value="1"/>
</dbReference>
<keyword evidence="6 9" id="KW-0418">Kinase</keyword>
<dbReference type="Pfam" id="PF00288">
    <property type="entry name" value="GHMP_kinases_N"/>
    <property type="match status" value="1"/>
</dbReference>
<dbReference type="Pfam" id="PF08544">
    <property type="entry name" value="GHMP_kinases_C"/>
    <property type="match status" value="1"/>
</dbReference>
<evidence type="ECO:0000259" key="11">
    <source>
        <dbReference type="Pfam" id="PF08544"/>
    </source>
</evidence>
<feature type="active site" evidence="9">
    <location>
        <position position="15"/>
    </location>
</feature>
<dbReference type="InterPro" id="IPR020568">
    <property type="entry name" value="Ribosomal_Su5_D2-typ_SF"/>
</dbReference>
<dbReference type="AlphaFoldDB" id="A0A7Z0CPM4"/>
<dbReference type="InterPro" id="IPR036554">
    <property type="entry name" value="GHMP_kinase_C_sf"/>
</dbReference>
<evidence type="ECO:0000256" key="7">
    <source>
        <dbReference type="ARBA" id="ARBA00022840"/>
    </source>
</evidence>